<dbReference type="EMBL" id="VLLF01000001">
    <property type="protein sequence ID" value="TWI93153.1"/>
    <property type="molecule type" value="Genomic_DNA"/>
</dbReference>
<feature type="compositionally biased region" description="Polar residues" evidence="1">
    <location>
        <begin position="672"/>
        <end position="683"/>
    </location>
</feature>
<feature type="compositionally biased region" description="Low complexity" evidence="1">
    <location>
        <begin position="711"/>
        <end position="733"/>
    </location>
</feature>
<feature type="compositionally biased region" description="Polar residues" evidence="1">
    <location>
        <begin position="95"/>
        <end position="104"/>
    </location>
</feature>
<feature type="compositionally biased region" description="Polar residues" evidence="1">
    <location>
        <begin position="16"/>
        <end position="25"/>
    </location>
</feature>
<keyword evidence="4" id="KW-1185">Reference proteome</keyword>
<feature type="region of interest" description="Disordered" evidence="1">
    <location>
        <begin position="184"/>
        <end position="502"/>
    </location>
</feature>
<feature type="compositionally biased region" description="Polar residues" evidence="1">
    <location>
        <begin position="394"/>
        <end position="407"/>
    </location>
</feature>
<dbReference type="InterPro" id="IPR036680">
    <property type="entry name" value="SPOR-like_sf"/>
</dbReference>
<accession>A0A562TIF4</accession>
<proteinExistence type="predicted"/>
<dbReference type="RefSeq" id="WP_145340647.1">
    <property type="nucleotide sequence ID" value="NZ_SMLY01000087.1"/>
</dbReference>
<feature type="compositionally biased region" description="Low complexity" evidence="1">
    <location>
        <begin position="740"/>
        <end position="750"/>
    </location>
</feature>
<feature type="region of interest" description="Disordered" evidence="1">
    <location>
        <begin position="1"/>
        <end position="32"/>
    </location>
</feature>
<evidence type="ECO:0000256" key="1">
    <source>
        <dbReference type="SAM" id="MobiDB-lite"/>
    </source>
</evidence>
<organism evidence="3 4">
    <name type="scientific">Roseibium hamelinense</name>
    <dbReference type="NCBI Taxonomy" id="150831"/>
    <lineage>
        <taxon>Bacteria</taxon>
        <taxon>Pseudomonadati</taxon>
        <taxon>Pseudomonadota</taxon>
        <taxon>Alphaproteobacteria</taxon>
        <taxon>Hyphomicrobiales</taxon>
        <taxon>Stappiaceae</taxon>
        <taxon>Roseibium</taxon>
    </lineage>
</organism>
<dbReference type="AlphaFoldDB" id="A0A562TIF4"/>
<evidence type="ECO:0000259" key="2">
    <source>
        <dbReference type="PROSITE" id="PS51724"/>
    </source>
</evidence>
<name>A0A562TIF4_9HYPH</name>
<evidence type="ECO:0000313" key="4">
    <source>
        <dbReference type="Proteomes" id="UP000320593"/>
    </source>
</evidence>
<dbReference type="Pfam" id="PF05036">
    <property type="entry name" value="SPOR"/>
    <property type="match status" value="1"/>
</dbReference>
<sequence length="868" mass="88142">MAGNSDHPKSARYPSGQPQPGTSQEPAEDPLVELARIVHRNKQPGASVTGNRVGSTDYFAGLDEVAGGPTSQPAAPATPGPAADRAAPPVAETPVAQTPSQPAADNQIPWPKTPDLGSIEATAAQAMNRSVDPARAPSSRGVGFLPTGEPPLDDLANAPRPAPSVTADLEKSLTAELEDELIGAFRQNFDTAPDPLSAAPQQSEMPPASPAYSPPQDAAFDVKPVAAPPLQSGVAASQEPAAPEQPARPDAQPQRTEPYFGSGFASNYGAPANDAKPAIDEDDLFAAISQPEASLETSYELPATPAPEAQSVKSPAPRAPTSDPAASERAAFDPAPISGQTSPPVAGQAPEMPKADPKPPQGPDFDSLFADLKLPDFPVSRQEPAVAPHEAGSARTNVSWDSISETPAASRPVAEEPLELRGSDTSTPAEDDIDNMTWPAAAASVPQSGDDELPPPPGGYDLDAVARAMNESDPTVGTSGVLPPHPPAEKAAAPGSEPRSRKGLMAAAAVLGIAVIGGGAFVLLDDDSVAVPDGPPPIIAGLQGDLKVYPDNQQAASDDQGAKLIYDRVGGLSDPSRERLVLPETAEPAQLRPAPENTATPDPLVPGAPKKVRTLVVRPDGSIVNDGDQPRQVSTSPVAQPSAPASPTNPSAPVTSTITTAPVTTTPIPSSQDNAGPSASGTDIASAPATPQPAQPSTPAIVGTQTGTDGQTSADASAAQAVAPADIPTVTPRAKPPAPVRVASAPQPVATDTSSGPLNLTNPAPAPAAATPAPVATASGQVGQIASGTYIVQVTSQRSAEAARNAYAGLQRQYPSVLGNRTAVIVSADLGDRGTFYRARIPTTSRGEAISLCESLQAAGGDCFVRQN</sequence>
<feature type="region of interest" description="Disordered" evidence="1">
    <location>
        <begin position="60"/>
        <end position="166"/>
    </location>
</feature>
<gene>
    <name evidence="3" type="ORF">JM93_00708</name>
</gene>
<dbReference type="InterPro" id="IPR007730">
    <property type="entry name" value="SPOR-like_dom"/>
</dbReference>
<dbReference type="PROSITE" id="PS51724">
    <property type="entry name" value="SPOR"/>
    <property type="match status" value="1"/>
</dbReference>
<feature type="compositionally biased region" description="Low complexity" evidence="1">
    <location>
        <begin position="633"/>
        <end position="671"/>
    </location>
</feature>
<comment type="caution">
    <text evidence="3">The sequence shown here is derived from an EMBL/GenBank/DDBJ whole genome shotgun (WGS) entry which is preliminary data.</text>
</comment>
<dbReference type="OrthoDB" id="8479416at2"/>
<dbReference type="Gene3D" id="3.30.70.1070">
    <property type="entry name" value="Sporulation related repeat"/>
    <property type="match status" value="1"/>
</dbReference>
<feature type="compositionally biased region" description="Low complexity" evidence="1">
    <location>
        <begin position="66"/>
        <end position="93"/>
    </location>
</feature>
<dbReference type="Proteomes" id="UP000320593">
    <property type="component" value="Unassembled WGS sequence"/>
</dbReference>
<feature type="compositionally biased region" description="Low complexity" evidence="1">
    <location>
        <begin position="235"/>
        <end position="255"/>
    </location>
</feature>
<feature type="domain" description="SPOR" evidence="2">
    <location>
        <begin position="784"/>
        <end position="868"/>
    </location>
</feature>
<protein>
    <submittedName>
        <fullName evidence="3">Sporulation related protein</fullName>
    </submittedName>
</protein>
<feature type="region of interest" description="Disordered" evidence="1">
    <location>
        <begin position="583"/>
        <end position="771"/>
    </location>
</feature>
<feature type="compositionally biased region" description="Polar residues" evidence="1">
    <location>
        <begin position="751"/>
        <end position="762"/>
    </location>
</feature>
<evidence type="ECO:0000313" key="3">
    <source>
        <dbReference type="EMBL" id="TWI93153.1"/>
    </source>
</evidence>
<reference evidence="3 4" key="1">
    <citation type="submission" date="2019-07" db="EMBL/GenBank/DDBJ databases">
        <title>Genomic Encyclopedia of Archaeal and Bacterial Type Strains, Phase II (KMG-II): from individual species to whole genera.</title>
        <authorList>
            <person name="Goeker M."/>
        </authorList>
    </citation>
    <scope>NUCLEOTIDE SEQUENCE [LARGE SCALE GENOMIC DNA]</scope>
    <source>
        <strain evidence="3 4">ATCC BAA-252</strain>
    </source>
</reference>
<dbReference type="GO" id="GO:0042834">
    <property type="term" value="F:peptidoglycan binding"/>
    <property type="evidence" value="ECO:0007669"/>
    <property type="project" value="InterPro"/>
</dbReference>